<dbReference type="Proteomes" id="UP000001357">
    <property type="component" value="Unassembled WGS sequence"/>
</dbReference>
<evidence type="ECO:0000256" key="1">
    <source>
        <dbReference type="SAM" id="MobiDB-lite"/>
    </source>
</evidence>
<feature type="compositionally biased region" description="Basic and acidic residues" evidence="1">
    <location>
        <begin position="21"/>
        <end position="40"/>
    </location>
</feature>
<organism evidence="3 4">
    <name type="scientific">Monosiga brevicollis</name>
    <name type="common">Choanoflagellate</name>
    <dbReference type="NCBI Taxonomy" id="81824"/>
    <lineage>
        <taxon>Eukaryota</taxon>
        <taxon>Choanoflagellata</taxon>
        <taxon>Craspedida</taxon>
        <taxon>Salpingoecidae</taxon>
        <taxon>Monosiga</taxon>
    </lineage>
</organism>
<reference evidence="3 4" key="1">
    <citation type="journal article" date="2008" name="Nature">
        <title>The genome of the choanoflagellate Monosiga brevicollis and the origin of metazoans.</title>
        <authorList>
            <consortium name="JGI Sequencing"/>
            <person name="King N."/>
            <person name="Westbrook M.J."/>
            <person name="Young S.L."/>
            <person name="Kuo A."/>
            <person name="Abedin M."/>
            <person name="Chapman J."/>
            <person name="Fairclough S."/>
            <person name="Hellsten U."/>
            <person name="Isogai Y."/>
            <person name="Letunic I."/>
            <person name="Marr M."/>
            <person name="Pincus D."/>
            <person name="Putnam N."/>
            <person name="Rokas A."/>
            <person name="Wright K.J."/>
            <person name="Zuzow R."/>
            <person name="Dirks W."/>
            <person name="Good M."/>
            <person name="Goodstein D."/>
            <person name="Lemons D."/>
            <person name="Li W."/>
            <person name="Lyons J.B."/>
            <person name="Morris A."/>
            <person name="Nichols S."/>
            <person name="Richter D.J."/>
            <person name="Salamov A."/>
            <person name="Bork P."/>
            <person name="Lim W.A."/>
            <person name="Manning G."/>
            <person name="Miller W.T."/>
            <person name="McGinnis W."/>
            <person name="Shapiro H."/>
            <person name="Tjian R."/>
            <person name="Grigoriev I.V."/>
            <person name="Rokhsar D."/>
        </authorList>
    </citation>
    <scope>NUCLEOTIDE SEQUENCE [LARGE SCALE GENOMIC DNA]</scope>
    <source>
        <strain evidence="4">MX1 / ATCC 50154</strain>
    </source>
</reference>
<dbReference type="GeneID" id="5889638"/>
<feature type="compositionally biased region" description="Polar residues" evidence="1">
    <location>
        <begin position="1"/>
        <end position="16"/>
    </location>
</feature>
<dbReference type="Gene3D" id="3.90.920.10">
    <property type="entry name" value="DNA primase, PRIM domain"/>
    <property type="match status" value="1"/>
</dbReference>
<dbReference type="GO" id="GO:0006303">
    <property type="term" value="P:double-strand break repair via nonhomologous end joining"/>
    <property type="evidence" value="ECO:0000318"/>
    <property type="project" value="GO_Central"/>
</dbReference>
<dbReference type="EMBL" id="CH991546">
    <property type="protein sequence ID" value="EDQ90792.1"/>
    <property type="molecule type" value="Genomic_DNA"/>
</dbReference>
<dbReference type="GO" id="GO:0003910">
    <property type="term" value="F:DNA ligase (ATP) activity"/>
    <property type="evidence" value="ECO:0000318"/>
    <property type="project" value="GO_Central"/>
</dbReference>
<protein>
    <recommendedName>
        <fullName evidence="2">DNA ligase D polymerase domain-containing protein</fullName>
    </recommendedName>
</protein>
<sequence length="429" mass="47899">MVQTRSKSRDNATGASQPKAPKREHADRDTVQTKAQDRDAAAASKGAAAGVKAEPREKDASHTSKVKPEPEDAAIKAEPREQDAHQAASTDTTGKDQMFGIRFTHPNKVCQTMPARSVQLPQAKRRHSPYVWHRPQVMFPDAHLTKAELAKYFLAVDQHIIRYTRGRPLTLVRGIKGVQDGRQFVRGIFAFAQGVAVCAQYSRMMPHGKTDEYMEADSAMALVSAVQMDSLEFHAWLSTSEHLDSPGLYRVDWHVTTDKVLFNLDPIDDKSFGTVKELAFALRDMLSQTFELKSFVMLTGGDGLHVVVPLTPDLHFDDTREFAKFVGDRLAQQNPDKATIQLRKDQRGGRVLIDYMANTYNRGMVVPYSTRARSGAPVACPVTWAELQDCTSSKQFDTQSVLKRLESTGDIWKDLARVAQKIPKDYAGR</sequence>
<dbReference type="PANTHER" id="PTHR42705">
    <property type="entry name" value="BIFUNCTIONAL NON-HOMOLOGOUS END JOINING PROTEIN LIGD"/>
    <property type="match status" value="1"/>
</dbReference>
<feature type="domain" description="DNA ligase D polymerase" evidence="2">
    <location>
        <begin position="145"/>
        <end position="412"/>
    </location>
</feature>
<gene>
    <name evidence="3" type="ORF">MONBRDRAFT_36321</name>
</gene>
<dbReference type="OMA" id="VTTAWWK"/>
<dbReference type="InterPro" id="IPR052171">
    <property type="entry name" value="NHEJ_LigD"/>
</dbReference>
<dbReference type="GO" id="GO:0003887">
    <property type="term" value="F:DNA-directed DNA polymerase activity"/>
    <property type="evidence" value="ECO:0000318"/>
    <property type="project" value="GO_Central"/>
</dbReference>
<name>A9UUX1_MONBE</name>
<dbReference type="InParanoid" id="A9UUX1"/>
<dbReference type="InterPro" id="IPR014145">
    <property type="entry name" value="LigD_pol_dom"/>
</dbReference>
<accession>A9UUX1</accession>
<evidence type="ECO:0000313" key="3">
    <source>
        <dbReference type="EMBL" id="EDQ90792.1"/>
    </source>
</evidence>
<feature type="region of interest" description="Disordered" evidence="1">
    <location>
        <begin position="1"/>
        <end position="97"/>
    </location>
</feature>
<dbReference type="GO" id="GO:0006269">
    <property type="term" value="P:DNA replication, synthesis of primer"/>
    <property type="evidence" value="ECO:0000318"/>
    <property type="project" value="GO_Central"/>
</dbReference>
<keyword evidence="4" id="KW-1185">Reference proteome</keyword>
<dbReference type="AlphaFoldDB" id="A9UUX1"/>
<dbReference type="RefSeq" id="XP_001744089.1">
    <property type="nucleotide sequence ID" value="XM_001744037.1"/>
</dbReference>
<feature type="compositionally biased region" description="Basic and acidic residues" evidence="1">
    <location>
        <begin position="53"/>
        <end position="84"/>
    </location>
</feature>
<dbReference type="Pfam" id="PF21686">
    <property type="entry name" value="LigD_Prim-Pol"/>
    <property type="match status" value="1"/>
</dbReference>
<proteinExistence type="predicted"/>
<dbReference type="PANTHER" id="PTHR42705:SF2">
    <property type="entry name" value="BIFUNCTIONAL NON-HOMOLOGOUS END JOINING PROTEIN LIGD"/>
    <property type="match status" value="1"/>
</dbReference>
<feature type="compositionally biased region" description="Low complexity" evidence="1">
    <location>
        <begin position="41"/>
        <end position="52"/>
    </location>
</feature>
<evidence type="ECO:0000313" key="4">
    <source>
        <dbReference type="Proteomes" id="UP000001357"/>
    </source>
</evidence>
<dbReference type="eggNOG" id="ENOG502T0S3">
    <property type="taxonomic scope" value="Eukaryota"/>
</dbReference>
<dbReference type="KEGG" id="mbr:MONBRDRAFT_36321"/>
<evidence type="ECO:0000259" key="2">
    <source>
        <dbReference type="Pfam" id="PF21686"/>
    </source>
</evidence>